<dbReference type="Pfam" id="PF13927">
    <property type="entry name" value="Ig_3"/>
    <property type="match status" value="1"/>
</dbReference>
<dbReference type="GO" id="GO:0005886">
    <property type="term" value="C:plasma membrane"/>
    <property type="evidence" value="ECO:0007669"/>
    <property type="project" value="TreeGrafter"/>
</dbReference>
<reference evidence="11" key="1">
    <citation type="submission" date="2025-08" db="UniProtKB">
        <authorList>
            <consortium name="RefSeq"/>
        </authorList>
    </citation>
    <scope>IDENTIFICATION</scope>
</reference>
<sequence>MPRELRCKAKNKAASSEYSAALIVNVPPKITPFDFGDTPTNVEDSVSVMCLIANGDLPIDIEWFFNDYGISSYSGINVVKGGKRNSVLSIDSVQARHAGKYSCRAKNHAAAVNYTTELIVNGTPTS</sequence>
<evidence type="ECO:0000256" key="5">
    <source>
        <dbReference type="ARBA" id="ARBA00022889"/>
    </source>
</evidence>
<evidence type="ECO:0000256" key="7">
    <source>
        <dbReference type="ARBA" id="ARBA00023136"/>
    </source>
</evidence>
<protein>
    <submittedName>
        <fullName evidence="11">Down syndrome cell adhesion molecule-like protein 1 homolog</fullName>
    </submittedName>
</protein>
<dbReference type="SUPFAM" id="SSF48726">
    <property type="entry name" value="Immunoglobulin"/>
    <property type="match status" value="1"/>
</dbReference>
<feature type="domain" description="Ig-like" evidence="10">
    <location>
        <begin position="28"/>
        <end position="119"/>
    </location>
</feature>
<keyword evidence="9" id="KW-0393">Immunoglobulin domain</keyword>
<dbReference type="InterPro" id="IPR003599">
    <property type="entry name" value="Ig_sub"/>
</dbReference>
<keyword evidence="8" id="KW-1015">Disulfide bond</keyword>
<evidence type="ECO:0000256" key="1">
    <source>
        <dbReference type="ARBA" id="ARBA00004167"/>
    </source>
</evidence>
<comment type="subcellular location">
    <subcellularLocation>
        <location evidence="1">Membrane</location>
        <topology evidence="1">Single-pass membrane protein</topology>
    </subcellularLocation>
</comment>
<evidence type="ECO:0000256" key="4">
    <source>
        <dbReference type="ARBA" id="ARBA00022737"/>
    </source>
</evidence>
<dbReference type="SMART" id="SM00409">
    <property type="entry name" value="IG"/>
    <property type="match status" value="1"/>
</dbReference>
<dbReference type="SMART" id="SM00408">
    <property type="entry name" value="IGc2"/>
    <property type="match status" value="1"/>
</dbReference>
<evidence type="ECO:0000256" key="2">
    <source>
        <dbReference type="ARBA" id="ARBA00022692"/>
    </source>
</evidence>
<evidence type="ECO:0000259" key="10">
    <source>
        <dbReference type="PROSITE" id="PS50835"/>
    </source>
</evidence>
<dbReference type="InterPro" id="IPR007110">
    <property type="entry name" value="Ig-like_dom"/>
</dbReference>
<keyword evidence="4" id="KW-0677">Repeat</keyword>
<dbReference type="RefSeq" id="XP_016970508.1">
    <property type="nucleotide sequence ID" value="XM_017115019.1"/>
</dbReference>
<keyword evidence="6" id="KW-1133">Transmembrane helix</keyword>
<organism evidence="11">
    <name type="scientific">Drosophila rhopaloa</name>
    <name type="common">Fruit fly</name>
    <dbReference type="NCBI Taxonomy" id="1041015"/>
    <lineage>
        <taxon>Eukaryota</taxon>
        <taxon>Metazoa</taxon>
        <taxon>Ecdysozoa</taxon>
        <taxon>Arthropoda</taxon>
        <taxon>Hexapoda</taxon>
        <taxon>Insecta</taxon>
        <taxon>Pterygota</taxon>
        <taxon>Neoptera</taxon>
        <taxon>Endopterygota</taxon>
        <taxon>Diptera</taxon>
        <taxon>Brachycera</taxon>
        <taxon>Muscomorpha</taxon>
        <taxon>Ephydroidea</taxon>
        <taxon>Drosophilidae</taxon>
        <taxon>Drosophila</taxon>
        <taxon>Sophophora</taxon>
    </lineage>
</organism>
<dbReference type="Gene3D" id="2.60.40.10">
    <property type="entry name" value="Immunoglobulins"/>
    <property type="match status" value="1"/>
</dbReference>
<dbReference type="PANTHER" id="PTHR45080">
    <property type="entry name" value="CONTACTIN 5"/>
    <property type="match status" value="1"/>
</dbReference>
<evidence type="ECO:0000256" key="6">
    <source>
        <dbReference type="ARBA" id="ARBA00022989"/>
    </source>
</evidence>
<dbReference type="PANTHER" id="PTHR45080:SF8">
    <property type="entry name" value="IG-LIKE DOMAIN-CONTAINING PROTEIN"/>
    <property type="match status" value="1"/>
</dbReference>
<dbReference type="InterPro" id="IPR050958">
    <property type="entry name" value="Cell_Adh-Cytoskel_Orgn"/>
</dbReference>
<accession>A0A6P4E5G6</accession>
<keyword evidence="3" id="KW-0732">Signal</keyword>
<evidence type="ECO:0000256" key="3">
    <source>
        <dbReference type="ARBA" id="ARBA00022729"/>
    </source>
</evidence>
<keyword evidence="5" id="KW-0130">Cell adhesion</keyword>
<dbReference type="AlphaFoldDB" id="A0A6P4E5G6"/>
<proteinExistence type="predicted"/>
<dbReference type="FunFam" id="2.60.40.10:FF:000017">
    <property type="entry name" value="Down syndrome cell adhesion molecule b"/>
    <property type="match status" value="1"/>
</dbReference>
<keyword evidence="7" id="KW-0472">Membrane</keyword>
<dbReference type="InterPro" id="IPR013783">
    <property type="entry name" value="Ig-like_fold"/>
</dbReference>
<dbReference type="PROSITE" id="PS50835">
    <property type="entry name" value="IG_LIKE"/>
    <property type="match status" value="1"/>
</dbReference>
<keyword evidence="2" id="KW-0812">Transmembrane</keyword>
<dbReference type="InterPro" id="IPR003598">
    <property type="entry name" value="Ig_sub2"/>
</dbReference>
<dbReference type="InterPro" id="IPR036179">
    <property type="entry name" value="Ig-like_dom_sf"/>
</dbReference>
<name>A0A6P4E5G6_DRORH</name>
<dbReference type="GO" id="GO:0007156">
    <property type="term" value="P:homophilic cell adhesion via plasma membrane adhesion molecules"/>
    <property type="evidence" value="ECO:0007669"/>
    <property type="project" value="TreeGrafter"/>
</dbReference>
<evidence type="ECO:0000313" key="11">
    <source>
        <dbReference type="RefSeq" id="XP_016970508.1"/>
    </source>
</evidence>
<dbReference type="GO" id="GO:0048812">
    <property type="term" value="P:neuron projection morphogenesis"/>
    <property type="evidence" value="ECO:0007669"/>
    <property type="project" value="UniProtKB-ARBA"/>
</dbReference>
<gene>
    <name evidence="11" type="primary">LOC108038269</name>
</gene>
<evidence type="ECO:0000256" key="9">
    <source>
        <dbReference type="ARBA" id="ARBA00023319"/>
    </source>
</evidence>
<evidence type="ECO:0000256" key="8">
    <source>
        <dbReference type="ARBA" id="ARBA00023157"/>
    </source>
</evidence>